<reference evidence="3 4" key="1">
    <citation type="submission" date="2017-03" db="EMBL/GenBank/DDBJ databases">
        <authorList>
            <person name="Afonso C.L."/>
            <person name="Miller P.J."/>
            <person name="Scott M.A."/>
            <person name="Spackman E."/>
            <person name="Goraichik I."/>
            <person name="Dimitrov K.M."/>
            <person name="Suarez D.L."/>
            <person name="Swayne D.E."/>
        </authorList>
    </citation>
    <scope>NUCLEOTIDE SEQUENCE [LARGE SCALE GENOMIC DNA]</scope>
    <source>
        <strain evidence="3 4">CECT 7751</strain>
    </source>
</reference>
<name>A0A1X7A8H9_9RHOB</name>
<feature type="domain" description="DUF2059" evidence="2">
    <location>
        <begin position="102"/>
        <end position="151"/>
    </location>
</feature>
<proteinExistence type="predicted"/>
<protein>
    <recommendedName>
        <fullName evidence="2">DUF2059 domain-containing protein</fullName>
    </recommendedName>
</protein>
<evidence type="ECO:0000256" key="1">
    <source>
        <dbReference type="SAM" id="SignalP"/>
    </source>
</evidence>
<keyword evidence="4" id="KW-1185">Reference proteome</keyword>
<feature type="signal peptide" evidence="1">
    <location>
        <begin position="1"/>
        <end position="21"/>
    </location>
</feature>
<organism evidence="3 4">
    <name type="scientific">Pseudooceanicola marinus</name>
    <dbReference type="NCBI Taxonomy" id="396013"/>
    <lineage>
        <taxon>Bacteria</taxon>
        <taxon>Pseudomonadati</taxon>
        <taxon>Pseudomonadota</taxon>
        <taxon>Alphaproteobacteria</taxon>
        <taxon>Rhodobacterales</taxon>
        <taxon>Paracoccaceae</taxon>
        <taxon>Pseudooceanicola</taxon>
    </lineage>
</organism>
<dbReference type="EMBL" id="FWFN01000010">
    <property type="protein sequence ID" value="SLN72791.1"/>
    <property type="molecule type" value="Genomic_DNA"/>
</dbReference>
<evidence type="ECO:0000313" key="3">
    <source>
        <dbReference type="EMBL" id="SLN72791.1"/>
    </source>
</evidence>
<gene>
    <name evidence="3" type="ORF">PSM7751_03957</name>
</gene>
<dbReference type="OrthoDB" id="7841298at2"/>
<dbReference type="Pfam" id="PF09832">
    <property type="entry name" value="DUF2059"/>
    <property type="match status" value="1"/>
</dbReference>
<keyword evidence="1" id="KW-0732">Signal</keyword>
<accession>A0A1X7A8H9</accession>
<dbReference type="Proteomes" id="UP000193963">
    <property type="component" value="Unassembled WGS sequence"/>
</dbReference>
<evidence type="ECO:0000259" key="2">
    <source>
        <dbReference type="Pfam" id="PF09832"/>
    </source>
</evidence>
<feature type="chain" id="PRO_5010867079" description="DUF2059 domain-containing protein" evidence="1">
    <location>
        <begin position="22"/>
        <end position="300"/>
    </location>
</feature>
<evidence type="ECO:0000313" key="4">
    <source>
        <dbReference type="Proteomes" id="UP000193963"/>
    </source>
</evidence>
<dbReference type="RefSeq" id="WP_085889973.1">
    <property type="nucleotide sequence ID" value="NZ_FWFN01000010.1"/>
</dbReference>
<dbReference type="InterPro" id="IPR018637">
    <property type="entry name" value="DUF2059"/>
</dbReference>
<sequence length="300" mass="33042">MRARALLAPLLCGLWPWAAGAGTGVPVAPPAPEGADVAEDARVLAPGRAEANRIYDLMGLPRLVETMRAEGLRMSAQLAEDYLDAPSTPAFHDMAARIYDTERMDRVMRRAFVRRLGEAAPWELDHLVAFYGSPPAQRIVRAELGARRDFLDPEVETEAGREAEIARVEDPDLYAAVGAYVEAGDLIEMNLGGVLTANYHFYLGLMDGGAYSMTEEEILADVWQQEEAARLDIELWLRAFLTHAYQDVPDAALDDYLALVRSPEGQRLNAALFEAYGVLYNDLYRALGRGVSTLLSGEEL</sequence>
<dbReference type="AlphaFoldDB" id="A0A1X7A8H9"/>